<dbReference type="AlphaFoldDB" id="A0A1B2AG23"/>
<keyword evidence="3" id="KW-1185">Reference proteome</keyword>
<keyword evidence="1" id="KW-0732">Signal</keyword>
<sequence>MRALLAALVLLAAAPALAQAAPAGGKSDGTVMRRTTLLVHDIDRSARFYEILGFAKWYVGKPGTVREGGLPVKGVKVGDPSRFIIMKGKDPYLGMIGLLQYGPKRKPAKFALRVGDPVLMIEIAGMDRVAATLAAEGFAIHKAPETTRVESVGSAWDAKFMFAIDPDGHMLELTERLN</sequence>
<evidence type="ECO:0000256" key="1">
    <source>
        <dbReference type="SAM" id="SignalP"/>
    </source>
</evidence>
<dbReference type="EMBL" id="CP016591">
    <property type="protein sequence ID" value="ANY21086.1"/>
    <property type="molecule type" value="Genomic_DNA"/>
</dbReference>
<proteinExistence type="predicted"/>
<gene>
    <name evidence="2" type="ORF">A6F68_02592</name>
</gene>
<protein>
    <submittedName>
        <fullName evidence="2">Glyoxalase-like domain protein</fullName>
    </submittedName>
</protein>
<name>A0A1B2AG23_9SPHN</name>
<dbReference type="Proteomes" id="UP000092932">
    <property type="component" value="Chromosome"/>
</dbReference>
<dbReference type="CDD" id="cd06587">
    <property type="entry name" value="VOC"/>
    <property type="match status" value="1"/>
</dbReference>
<dbReference type="KEGG" id="ado:A6F68_02592"/>
<dbReference type="SUPFAM" id="SSF54593">
    <property type="entry name" value="Glyoxalase/Bleomycin resistance protein/Dihydroxybiphenyl dioxygenase"/>
    <property type="match status" value="1"/>
</dbReference>
<dbReference type="RefSeq" id="WP_067680853.1">
    <property type="nucleotide sequence ID" value="NZ_CP016591.1"/>
</dbReference>
<feature type="chain" id="PRO_5008534149" evidence="1">
    <location>
        <begin position="21"/>
        <end position="178"/>
    </location>
</feature>
<organism evidence="2 3">
    <name type="scientific">Tsuneonella dongtanensis</name>
    <dbReference type="NCBI Taxonomy" id="692370"/>
    <lineage>
        <taxon>Bacteria</taxon>
        <taxon>Pseudomonadati</taxon>
        <taxon>Pseudomonadota</taxon>
        <taxon>Alphaproteobacteria</taxon>
        <taxon>Sphingomonadales</taxon>
        <taxon>Erythrobacteraceae</taxon>
        <taxon>Tsuneonella</taxon>
    </lineage>
</organism>
<reference evidence="2 3" key="1">
    <citation type="submission" date="2016-07" db="EMBL/GenBank/DDBJ databases">
        <title>Complete genome sequence of Altererythrobacter dongtanensis KCTC 22672, a type strain with esterase isolated from tidal flat.</title>
        <authorList>
            <person name="Cheng H."/>
            <person name="Wu Y.-H."/>
            <person name="Zhou P."/>
            <person name="Huo Y.-Y."/>
            <person name="Wang C.-S."/>
            <person name="Xu X.-W."/>
        </authorList>
    </citation>
    <scope>NUCLEOTIDE SEQUENCE [LARGE SCALE GENOMIC DNA]</scope>
    <source>
        <strain evidence="2 3">KCTC 22672</strain>
    </source>
</reference>
<evidence type="ECO:0000313" key="3">
    <source>
        <dbReference type="Proteomes" id="UP000092932"/>
    </source>
</evidence>
<dbReference type="InterPro" id="IPR029068">
    <property type="entry name" value="Glyas_Bleomycin-R_OHBP_Dase"/>
</dbReference>
<evidence type="ECO:0000313" key="2">
    <source>
        <dbReference type="EMBL" id="ANY21086.1"/>
    </source>
</evidence>
<dbReference type="STRING" id="692370.A6F68_02592"/>
<feature type="signal peptide" evidence="1">
    <location>
        <begin position="1"/>
        <end position="20"/>
    </location>
</feature>
<dbReference type="OrthoDB" id="7210070at2"/>
<dbReference type="Gene3D" id="3.10.180.10">
    <property type="entry name" value="2,3-Dihydroxybiphenyl 1,2-Dioxygenase, domain 1"/>
    <property type="match status" value="1"/>
</dbReference>
<accession>A0A1B2AG23</accession>